<evidence type="ECO:0000313" key="3">
    <source>
        <dbReference type="Proteomes" id="UP001149090"/>
    </source>
</evidence>
<gene>
    <name evidence="2" type="ORF">M0811_00877</name>
</gene>
<keyword evidence="3" id="KW-1185">Reference proteome</keyword>
<evidence type="ECO:0000313" key="2">
    <source>
        <dbReference type="EMBL" id="KAJ5074248.1"/>
    </source>
</evidence>
<reference evidence="2" key="1">
    <citation type="submission" date="2022-10" db="EMBL/GenBank/DDBJ databases">
        <title>Novel sulphate-reducing endosymbionts in the free-living metamonad Anaeramoeba.</title>
        <authorList>
            <person name="Jerlstrom-Hultqvist J."/>
            <person name="Cepicka I."/>
            <person name="Gallot-Lavallee L."/>
            <person name="Salas-Leiva D."/>
            <person name="Curtis B.A."/>
            <person name="Zahonova K."/>
            <person name="Pipaliya S."/>
            <person name="Dacks J."/>
            <person name="Roger A.J."/>
        </authorList>
    </citation>
    <scope>NUCLEOTIDE SEQUENCE</scope>
    <source>
        <strain evidence="2">BMAN</strain>
    </source>
</reference>
<feature type="compositionally biased region" description="Basic residues" evidence="1">
    <location>
        <begin position="144"/>
        <end position="155"/>
    </location>
</feature>
<name>A0A9Q0RC75_ANAIG</name>
<organism evidence="2 3">
    <name type="scientific">Anaeramoeba ignava</name>
    <name type="common">Anaerobic marine amoeba</name>
    <dbReference type="NCBI Taxonomy" id="1746090"/>
    <lineage>
        <taxon>Eukaryota</taxon>
        <taxon>Metamonada</taxon>
        <taxon>Anaeramoebidae</taxon>
        <taxon>Anaeramoeba</taxon>
    </lineage>
</organism>
<dbReference type="Proteomes" id="UP001149090">
    <property type="component" value="Unassembled WGS sequence"/>
</dbReference>
<dbReference type="AlphaFoldDB" id="A0A9Q0RC75"/>
<sequence>MISRWCCIQGKFQEEPMVPFPVNLIKDRYDIKEKGNIDDIFRLIWMFFLSEFCEELITFGQIAIDLKSPESREMENWKVCVEKNNKYFIENVPVVLTLKKNASNLYRETNWVSTIGYKLNYNELLNKISKIQNQNQNQIQNQKSKSKSKSNSKSK</sequence>
<dbReference type="EMBL" id="JAPDFW010000070">
    <property type="protein sequence ID" value="KAJ5074248.1"/>
    <property type="molecule type" value="Genomic_DNA"/>
</dbReference>
<comment type="caution">
    <text evidence="2">The sequence shown here is derived from an EMBL/GenBank/DDBJ whole genome shotgun (WGS) entry which is preliminary data.</text>
</comment>
<evidence type="ECO:0000256" key="1">
    <source>
        <dbReference type="SAM" id="MobiDB-lite"/>
    </source>
</evidence>
<feature type="region of interest" description="Disordered" evidence="1">
    <location>
        <begin position="135"/>
        <end position="155"/>
    </location>
</feature>
<proteinExistence type="predicted"/>
<accession>A0A9Q0RC75</accession>
<protein>
    <submittedName>
        <fullName evidence="2">Uncharacterized protein</fullName>
    </submittedName>
</protein>